<keyword evidence="8" id="KW-1185">Reference proteome</keyword>
<evidence type="ECO:0000256" key="1">
    <source>
        <dbReference type="ARBA" id="ARBA00022723"/>
    </source>
</evidence>
<keyword evidence="3" id="KW-0862">Zinc</keyword>
<evidence type="ECO:0000256" key="4">
    <source>
        <dbReference type="PROSITE-ProRule" id="PRU00325"/>
    </source>
</evidence>
<dbReference type="Proteomes" id="UP001454036">
    <property type="component" value="Unassembled WGS sequence"/>
</dbReference>
<feature type="domain" description="SWIM-type" evidence="6">
    <location>
        <begin position="591"/>
        <end position="623"/>
    </location>
</feature>
<reference evidence="7 8" key="1">
    <citation type="submission" date="2024-01" db="EMBL/GenBank/DDBJ databases">
        <title>The complete chloroplast genome sequence of Lithospermum erythrorhizon: insights into the phylogenetic relationship among Boraginaceae species and the maternal lineages of purple gromwells.</title>
        <authorList>
            <person name="Okada T."/>
            <person name="Watanabe K."/>
        </authorList>
    </citation>
    <scope>NUCLEOTIDE SEQUENCE [LARGE SCALE GENOMIC DNA]</scope>
</reference>
<evidence type="ECO:0000256" key="5">
    <source>
        <dbReference type="SAM" id="MobiDB-lite"/>
    </source>
</evidence>
<keyword evidence="2 4" id="KW-0863">Zinc-finger</keyword>
<keyword evidence="1" id="KW-0479">Metal-binding</keyword>
<evidence type="ECO:0000259" key="6">
    <source>
        <dbReference type="PROSITE" id="PS50966"/>
    </source>
</evidence>
<dbReference type="Pfam" id="PF04434">
    <property type="entry name" value="SWIM"/>
    <property type="match status" value="1"/>
</dbReference>
<dbReference type="PANTHER" id="PTHR31973:SF187">
    <property type="entry name" value="MUTATOR TRANSPOSASE MUDRA PROTEIN"/>
    <property type="match status" value="1"/>
</dbReference>
<accession>A0AAV3RL06</accession>
<dbReference type="AlphaFoldDB" id="A0AAV3RL06"/>
<dbReference type="SMART" id="SM00575">
    <property type="entry name" value="ZnF_PMZ"/>
    <property type="match status" value="1"/>
</dbReference>
<dbReference type="InterPro" id="IPR018289">
    <property type="entry name" value="MULE_transposase_dom"/>
</dbReference>
<name>A0AAV3RL06_LITER</name>
<evidence type="ECO:0000313" key="8">
    <source>
        <dbReference type="Proteomes" id="UP001454036"/>
    </source>
</evidence>
<protein>
    <recommendedName>
        <fullName evidence="6">SWIM-type domain-containing protein</fullName>
    </recommendedName>
</protein>
<feature type="compositionally biased region" description="Acidic residues" evidence="5">
    <location>
        <begin position="29"/>
        <end position="42"/>
    </location>
</feature>
<organism evidence="7 8">
    <name type="scientific">Lithospermum erythrorhizon</name>
    <name type="common">Purple gromwell</name>
    <name type="synonym">Lithospermum officinale var. erythrorhizon</name>
    <dbReference type="NCBI Taxonomy" id="34254"/>
    <lineage>
        <taxon>Eukaryota</taxon>
        <taxon>Viridiplantae</taxon>
        <taxon>Streptophyta</taxon>
        <taxon>Embryophyta</taxon>
        <taxon>Tracheophyta</taxon>
        <taxon>Spermatophyta</taxon>
        <taxon>Magnoliopsida</taxon>
        <taxon>eudicotyledons</taxon>
        <taxon>Gunneridae</taxon>
        <taxon>Pentapetalae</taxon>
        <taxon>asterids</taxon>
        <taxon>lamiids</taxon>
        <taxon>Boraginales</taxon>
        <taxon>Boraginaceae</taxon>
        <taxon>Boraginoideae</taxon>
        <taxon>Lithospermeae</taxon>
        <taxon>Lithospermum</taxon>
    </lineage>
</organism>
<dbReference type="InterPro" id="IPR007527">
    <property type="entry name" value="Znf_SWIM"/>
</dbReference>
<dbReference type="PANTHER" id="PTHR31973">
    <property type="entry name" value="POLYPROTEIN, PUTATIVE-RELATED"/>
    <property type="match status" value="1"/>
</dbReference>
<dbReference type="EMBL" id="BAABME010009670">
    <property type="protein sequence ID" value="GAA0175593.1"/>
    <property type="molecule type" value="Genomic_DNA"/>
</dbReference>
<dbReference type="GO" id="GO:0008270">
    <property type="term" value="F:zinc ion binding"/>
    <property type="evidence" value="ECO:0007669"/>
    <property type="project" value="UniProtKB-KW"/>
</dbReference>
<dbReference type="Pfam" id="PF10551">
    <property type="entry name" value="MULE"/>
    <property type="match status" value="1"/>
</dbReference>
<evidence type="ECO:0000256" key="3">
    <source>
        <dbReference type="ARBA" id="ARBA00022833"/>
    </source>
</evidence>
<evidence type="ECO:0000313" key="7">
    <source>
        <dbReference type="EMBL" id="GAA0175593.1"/>
    </source>
</evidence>
<evidence type="ECO:0000256" key="2">
    <source>
        <dbReference type="ARBA" id="ARBA00022771"/>
    </source>
</evidence>
<sequence length="661" mass="76736">MVRLDAIKLTNPIDGLKVDDVMEEHDSNNEDNDDEEYDDEEDGFGRRGPFDYDYDDEDDGYVCRDPFEHVIEFDSYFQVYLESHPSMSVNLEENEESMPPAAENHPCVEEYSNPPPHSQGNSAPADENTPIQKGTKRRRGRPQEKKIVSSDARSTIVHVMQDFKVGEIVKFKVELINRARVQSVKANREFKVTHLDPKRFVVTCADKNCKWRLRGTLSKSHCGWVIHSYEKHHSCSIYLRQKVKRGAATAETIAHMIKNDENDTIRMQEMLESKYGMKVSYWKAWKARQIGNHIVRGTPESSLLGLPSYLWLLEEANPETYTAYQLDKNNCFEAWFLALGSSIGGFRTCIRPVIAVDESHLKGRYKGKLYGNNQIYPLAFCVAATENDHIWSWFFEKFHHVIGARDDLVFIFYRHPSIEKCCLKEFPDAVYGICMFHLGLNMAARYKVKAKEFLYGVAKAYTEIDFKEMIHQVQATKKNVYDYLIDANPKKWDRCYFSARRYSIMTTNIPESMIALLKEACEFPILEMLEIIRTKLQGWFHDRLQLAKQWTSTLTPYAERKLSKRDDKSRHFKIYPIDQWRFYMLDGQDNATVDINLQTCTCMKFQLNQLPCSHAIRDSKERGLSIYTVASSLYTLECLRMAYAILVNQYNIEVNGASHSS</sequence>
<comment type="caution">
    <text evidence="7">The sequence shown here is derived from an EMBL/GenBank/DDBJ whole genome shotgun (WGS) entry which is preliminary data.</text>
</comment>
<feature type="region of interest" description="Disordered" evidence="5">
    <location>
        <begin position="1"/>
        <end position="58"/>
    </location>
</feature>
<gene>
    <name evidence="7" type="ORF">LIER_28735</name>
</gene>
<proteinExistence type="predicted"/>
<dbReference type="InterPro" id="IPR006564">
    <property type="entry name" value="Znf_PMZ"/>
</dbReference>
<dbReference type="PROSITE" id="PS50966">
    <property type="entry name" value="ZF_SWIM"/>
    <property type="match status" value="1"/>
</dbReference>
<feature type="compositionally biased region" description="Basic and acidic residues" evidence="5">
    <location>
        <begin position="16"/>
        <end position="28"/>
    </location>
</feature>
<feature type="region of interest" description="Disordered" evidence="5">
    <location>
        <begin position="91"/>
        <end position="149"/>
    </location>
</feature>